<evidence type="ECO:0000313" key="4">
    <source>
        <dbReference type="Proteomes" id="UP001501047"/>
    </source>
</evidence>
<keyword evidence="4" id="KW-1185">Reference proteome</keyword>
<dbReference type="RefSeq" id="WP_343823292.1">
    <property type="nucleotide sequence ID" value="NZ_BAAACI010000001.1"/>
</dbReference>
<dbReference type="PANTHER" id="PTHR30336:SF4">
    <property type="entry name" value="ENVELOPE BIOGENESIS FACTOR ELYC"/>
    <property type="match status" value="1"/>
</dbReference>
<dbReference type="PANTHER" id="PTHR30336">
    <property type="entry name" value="INNER MEMBRANE PROTEIN, PROBABLE PERMEASE"/>
    <property type="match status" value="1"/>
</dbReference>
<feature type="transmembrane region" description="Helical" evidence="1">
    <location>
        <begin position="29"/>
        <end position="48"/>
    </location>
</feature>
<accession>A0ABN1KH86</accession>
<dbReference type="EMBL" id="BAAACI010000001">
    <property type="protein sequence ID" value="GAA0766740.1"/>
    <property type="molecule type" value="Genomic_DNA"/>
</dbReference>
<protein>
    <submittedName>
        <fullName evidence="3">YdcF family protein</fullName>
    </submittedName>
</protein>
<keyword evidence="1" id="KW-0472">Membrane</keyword>
<dbReference type="InterPro" id="IPR014729">
    <property type="entry name" value="Rossmann-like_a/b/a_fold"/>
</dbReference>
<dbReference type="InterPro" id="IPR051599">
    <property type="entry name" value="Cell_Envelope_Assoc"/>
</dbReference>
<dbReference type="CDD" id="cd06259">
    <property type="entry name" value="YdcF-like"/>
    <property type="match status" value="1"/>
</dbReference>
<reference evidence="3 4" key="1">
    <citation type="journal article" date="2019" name="Int. J. Syst. Evol. Microbiol.">
        <title>The Global Catalogue of Microorganisms (GCM) 10K type strain sequencing project: providing services to taxonomists for standard genome sequencing and annotation.</title>
        <authorList>
            <consortium name="The Broad Institute Genomics Platform"/>
            <consortium name="The Broad Institute Genome Sequencing Center for Infectious Disease"/>
            <person name="Wu L."/>
            <person name="Ma J."/>
        </authorList>
    </citation>
    <scope>NUCLEOTIDE SEQUENCE [LARGE SCALE GENOMIC DNA]</scope>
    <source>
        <strain evidence="3 4">JCM 1417</strain>
    </source>
</reference>
<organism evidence="3 4">
    <name type="scientific">Clostridium subterminale</name>
    <dbReference type="NCBI Taxonomy" id="1550"/>
    <lineage>
        <taxon>Bacteria</taxon>
        <taxon>Bacillati</taxon>
        <taxon>Bacillota</taxon>
        <taxon>Clostridia</taxon>
        <taxon>Eubacteriales</taxon>
        <taxon>Clostridiaceae</taxon>
        <taxon>Clostridium</taxon>
    </lineage>
</organism>
<evidence type="ECO:0000259" key="2">
    <source>
        <dbReference type="Pfam" id="PF02698"/>
    </source>
</evidence>
<dbReference type="Gene3D" id="3.40.50.620">
    <property type="entry name" value="HUPs"/>
    <property type="match status" value="1"/>
</dbReference>
<gene>
    <name evidence="3" type="ORF">GCM10008908_04890</name>
</gene>
<keyword evidence="1" id="KW-1133">Transmembrane helix</keyword>
<keyword evidence="1" id="KW-0812">Transmembrane</keyword>
<evidence type="ECO:0000313" key="3">
    <source>
        <dbReference type="EMBL" id="GAA0766740.1"/>
    </source>
</evidence>
<dbReference type="Pfam" id="PF02698">
    <property type="entry name" value="DUF218"/>
    <property type="match status" value="1"/>
</dbReference>
<proteinExistence type="predicted"/>
<name>A0ABN1KH86_CLOSU</name>
<feature type="transmembrane region" description="Helical" evidence="1">
    <location>
        <begin position="7"/>
        <end position="23"/>
    </location>
</feature>
<dbReference type="Proteomes" id="UP001501047">
    <property type="component" value="Unassembled WGS sequence"/>
</dbReference>
<evidence type="ECO:0000256" key="1">
    <source>
        <dbReference type="SAM" id="Phobius"/>
    </source>
</evidence>
<comment type="caution">
    <text evidence="3">The sequence shown here is derived from an EMBL/GenBank/DDBJ whole genome shotgun (WGS) entry which is preliminary data.</text>
</comment>
<feature type="transmembrane region" description="Helical" evidence="1">
    <location>
        <begin position="60"/>
        <end position="84"/>
    </location>
</feature>
<dbReference type="InterPro" id="IPR003848">
    <property type="entry name" value="DUF218"/>
</dbReference>
<feature type="domain" description="DUF218" evidence="2">
    <location>
        <begin position="95"/>
        <end position="251"/>
    </location>
</feature>
<sequence>MGKLKLYYIFEYIGWFAIIYYFILTIVSFHAAFAEFWLVLAILSYIIYRTLKNNLIGHSLVKILAIFISIGLIIFLTLEGLIIYTGTIEDDRATDYVLVLGAGIKKEKISTSLRFRLDKAIEFNEIHSNIPIIVSGGMGKGEDITEALAMKRYLVSNGVKENNIIMEEESTNTYENFKFSKEIMENKNNEHNSESKENIRVTLITNRFHMFRAKYIGTNTGLNIYCYSAPNEISTALNFYVRESFAYIKELIYHYIK</sequence>